<dbReference type="AlphaFoldDB" id="A0AAE3JKX8"/>
<evidence type="ECO:0000256" key="1">
    <source>
        <dbReference type="ARBA" id="ARBA00022500"/>
    </source>
</evidence>
<dbReference type="GO" id="GO:0006935">
    <property type="term" value="P:chemotaxis"/>
    <property type="evidence" value="ECO:0007669"/>
    <property type="project" value="UniProtKB-KW"/>
</dbReference>
<dbReference type="InterPro" id="IPR004089">
    <property type="entry name" value="MCPsignal_dom"/>
</dbReference>
<gene>
    <name evidence="6" type="ORF">K7J14_06375</name>
</gene>
<dbReference type="Pfam" id="PF00015">
    <property type="entry name" value="MCPsignal"/>
    <property type="match status" value="1"/>
</dbReference>
<keyword evidence="1" id="KW-0145">Chemotaxis</keyword>
<dbReference type="PANTHER" id="PTHR43531">
    <property type="entry name" value="PROTEIN ICFG"/>
    <property type="match status" value="1"/>
</dbReference>
<dbReference type="GO" id="GO:0007165">
    <property type="term" value="P:signal transduction"/>
    <property type="evidence" value="ECO:0007669"/>
    <property type="project" value="UniProtKB-KW"/>
</dbReference>
<dbReference type="GO" id="GO:0005886">
    <property type="term" value="C:plasma membrane"/>
    <property type="evidence" value="ECO:0007669"/>
    <property type="project" value="TreeGrafter"/>
</dbReference>
<evidence type="ECO:0000256" key="4">
    <source>
        <dbReference type="SAM" id="Phobius"/>
    </source>
</evidence>
<dbReference type="InterPro" id="IPR051310">
    <property type="entry name" value="MCP_chemotaxis"/>
</dbReference>
<dbReference type="Gene3D" id="1.10.287.950">
    <property type="entry name" value="Methyl-accepting chemotaxis protein"/>
    <property type="match status" value="1"/>
</dbReference>
<feature type="transmembrane region" description="Helical" evidence="4">
    <location>
        <begin position="81"/>
        <end position="98"/>
    </location>
</feature>
<evidence type="ECO:0000256" key="2">
    <source>
        <dbReference type="ARBA" id="ARBA00029447"/>
    </source>
</evidence>
<keyword evidence="3" id="KW-0807">Transducer</keyword>
<evidence type="ECO:0000313" key="7">
    <source>
        <dbReference type="Proteomes" id="UP001198163"/>
    </source>
</evidence>
<dbReference type="Proteomes" id="UP001198163">
    <property type="component" value="Unassembled WGS sequence"/>
</dbReference>
<feature type="transmembrane region" description="Helical" evidence="4">
    <location>
        <begin position="24"/>
        <end position="44"/>
    </location>
</feature>
<keyword evidence="4" id="KW-0812">Transmembrane</keyword>
<feature type="transmembrane region" description="Helical" evidence="4">
    <location>
        <begin position="166"/>
        <end position="187"/>
    </location>
</feature>
<evidence type="ECO:0000313" key="6">
    <source>
        <dbReference type="EMBL" id="MCD1654329.1"/>
    </source>
</evidence>
<proteinExistence type="inferred from homology"/>
<feature type="transmembrane region" description="Helical" evidence="4">
    <location>
        <begin position="110"/>
        <end position="127"/>
    </location>
</feature>
<dbReference type="PROSITE" id="PS50111">
    <property type="entry name" value="CHEMOTAXIS_TRANSDUC_2"/>
    <property type="match status" value="1"/>
</dbReference>
<comment type="similarity">
    <text evidence="2">Belongs to the methyl-accepting chemotaxis (MCP) protein family.</text>
</comment>
<evidence type="ECO:0000259" key="5">
    <source>
        <dbReference type="PROSITE" id="PS50111"/>
    </source>
</evidence>
<keyword evidence="4" id="KW-1133">Transmembrane helix</keyword>
<accession>A0AAE3JKX8</accession>
<name>A0AAE3JKX8_9SPIR</name>
<keyword evidence="7" id="KW-1185">Reference proteome</keyword>
<feature type="transmembrane region" description="Helical" evidence="4">
    <location>
        <begin position="56"/>
        <end position="74"/>
    </location>
</feature>
<dbReference type="EMBL" id="JAINWA010000001">
    <property type="protein sequence ID" value="MCD1654329.1"/>
    <property type="molecule type" value="Genomic_DNA"/>
</dbReference>
<dbReference type="GO" id="GO:0004888">
    <property type="term" value="F:transmembrane signaling receptor activity"/>
    <property type="evidence" value="ECO:0007669"/>
    <property type="project" value="TreeGrafter"/>
</dbReference>
<dbReference type="SUPFAM" id="SSF58104">
    <property type="entry name" value="Methyl-accepting chemotaxis protein (MCP) signaling domain"/>
    <property type="match status" value="1"/>
</dbReference>
<protein>
    <recommendedName>
        <fullName evidence="5">Methyl-accepting transducer domain-containing protein</fullName>
    </recommendedName>
</protein>
<keyword evidence="4" id="KW-0472">Membrane</keyword>
<reference evidence="6" key="1">
    <citation type="submission" date="2021-08" db="EMBL/GenBank/DDBJ databases">
        <title>Comparative analyses of Brucepasteria parasyntrophica and Teretinema zuelzerae.</title>
        <authorList>
            <person name="Song Y."/>
            <person name="Brune A."/>
        </authorList>
    </citation>
    <scope>NUCLEOTIDE SEQUENCE</scope>
    <source>
        <strain evidence="6">DSM 1903</strain>
    </source>
</reference>
<feature type="transmembrane region" description="Helical" evidence="4">
    <location>
        <begin position="134"/>
        <end position="154"/>
    </location>
</feature>
<dbReference type="RefSeq" id="WP_230754474.1">
    <property type="nucleotide sequence ID" value="NZ_JAINWA010000001.1"/>
</dbReference>
<sequence>MSMESFFTSSFSGKSFIEKSKARVFFYYSLFMYAALAMLILLYSTMPIPPHIARKGFIGAVLIILLVTLSLFALRKGRLTLAVWVYALPTILAVSALRLLNSPGAPETAFSTYIFYMPYLIVFVAVFGNRWQTVCTTAFFFLTNWATWFLVRGVPGEIGTGIHTGIVNSSLGLLTTGIVSVSLINIVDKYISQMRSEADESQRKLERIRAAMEIAHDGVHVGHTLVSESGAMQTAAELIEREIAGIRDEMLSLRSDAERTADANAGVVASTETLSRSTQGYHAITEQASSAVVEMTASIENISAVSSKSGTGIELLSKSVAAGIETAETSAHTIASLTESSEALQEVVAVIGAISSQTNLLAMNAAIEAAHAGESGKGFAVVAEEIRRLAEETATNSKTIEDGLRTFFGKINLAEESNRHIGEAFREIGNAISATRSAFDEISSGMKELAYGTGEINSSVSDVVASSRDMSDSIKKMNSMIADNAGAVGSLREKSASALSRLDSITASFRDILSRAENVRSLGKKSDEVIHDLDESIKAI</sequence>
<feature type="domain" description="Methyl-accepting transducer" evidence="5">
    <location>
        <begin position="256"/>
        <end position="478"/>
    </location>
</feature>
<dbReference type="SMART" id="SM00283">
    <property type="entry name" value="MA"/>
    <property type="match status" value="1"/>
</dbReference>
<comment type="caution">
    <text evidence="6">The sequence shown here is derived from an EMBL/GenBank/DDBJ whole genome shotgun (WGS) entry which is preliminary data.</text>
</comment>
<evidence type="ECO:0000256" key="3">
    <source>
        <dbReference type="PROSITE-ProRule" id="PRU00284"/>
    </source>
</evidence>
<dbReference type="PANTHER" id="PTHR43531:SF11">
    <property type="entry name" value="METHYL-ACCEPTING CHEMOTAXIS PROTEIN 3"/>
    <property type="match status" value="1"/>
</dbReference>
<organism evidence="6 7">
    <name type="scientific">Teretinema zuelzerae</name>
    <dbReference type="NCBI Taxonomy" id="156"/>
    <lineage>
        <taxon>Bacteria</taxon>
        <taxon>Pseudomonadati</taxon>
        <taxon>Spirochaetota</taxon>
        <taxon>Spirochaetia</taxon>
        <taxon>Spirochaetales</taxon>
        <taxon>Treponemataceae</taxon>
        <taxon>Teretinema</taxon>
    </lineage>
</organism>